<organism evidence="2">
    <name type="scientific">Candidatus Kentrum sp. LPFa</name>
    <dbReference type="NCBI Taxonomy" id="2126335"/>
    <lineage>
        <taxon>Bacteria</taxon>
        <taxon>Pseudomonadati</taxon>
        <taxon>Pseudomonadota</taxon>
        <taxon>Gammaproteobacteria</taxon>
        <taxon>Candidatus Kentrum</taxon>
    </lineage>
</organism>
<proteinExistence type="predicted"/>
<evidence type="ECO:0000313" key="2">
    <source>
        <dbReference type="EMBL" id="VFK17112.1"/>
    </source>
</evidence>
<protein>
    <submittedName>
        <fullName evidence="2">Uncharacterized protein</fullName>
    </submittedName>
</protein>
<dbReference type="AlphaFoldDB" id="A0A450WJA4"/>
<name>A0A450WJA4_9GAMM</name>
<dbReference type="EMBL" id="CAADFK010000110">
    <property type="protein sequence ID" value="VFK17112.1"/>
    <property type="molecule type" value="Genomic_DNA"/>
</dbReference>
<reference evidence="2" key="1">
    <citation type="submission" date="2019-02" db="EMBL/GenBank/DDBJ databases">
        <authorList>
            <person name="Gruber-Vodicka R. H."/>
            <person name="Seah K. B. B."/>
        </authorList>
    </citation>
    <scope>NUCLEOTIDE SEQUENCE</scope>
    <source>
        <strain evidence="2">BECK_S313</strain>
    </source>
</reference>
<sequence>MNMMRKNRLAVLLILVTAQIMTAEAQAADTGLLGRMEMQMRWFPSSSPTPSPISASKEKKSNGAVLSIALEPEWKYITEDRKHNFKITPFARYDAEDKERTHVDMRELYWMYSGDDWKLLAGINQVFWGVTESHHLVDIINQTDLVEDVDGEDKLGQPMIQLTLGLSRILGSKESGENFGKLTVFLMPGFRERTFPGSKGRFTGQFPVDTKAIYRGGASKDRIDLALRYSHSIEKWDIGLHYFHGNSREPRLIPRMTAQGLRLAPQYELINQVGADIQYTDDAWLWKFEGIVREGHGDTFGALAAGVEYTFYQPFKTWDVGLLAEYLYDDRDQKLAPRTTADNDIFLGTRLSFNDVQDTQLLAGIISDLDTNAYTFNLEAERRLTDNISAELFARLFDGGDAPSENMLPGIEKDDYVQLSVLYHF</sequence>
<feature type="signal peptide" evidence="1">
    <location>
        <begin position="1"/>
        <end position="27"/>
    </location>
</feature>
<feature type="chain" id="PRO_5019395638" evidence="1">
    <location>
        <begin position="28"/>
        <end position="425"/>
    </location>
</feature>
<keyword evidence="1" id="KW-0732">Signal</keyword>
<accession>A0A450WJA4</accession>
<dbReference type="SUPFAM" id="SSF56935">
    <property type="entry name" value="Porins"/>
    <property type="match status" value="1"/>
</dbReference>
<evidence type="ECO:0000256" key="1">
    <source>
        <dbReference type="SAM" id="SignalP"/>
    </source>
</evidence>
<gene>
    <name evidence="2" type="ORF">BECKLPF1236B_GA0070989_11108</name>
</gene>